<dbReference type="GO" id="GO:0005634">
    <property type="term" value="C:nucleus"/>
    <property type="evidence" value="ECO:0007669"/>
    <property type="project" value="UniProtKB-SubCell"/>
</dbReference>
<dbReference type="Gene3D" id="1.10.10.60">
    <property type="entry name" value="Homeodomain-like"/>
    <property type="match status" value="1"/>
</dbReference>
<evidence type="ECO:0000256" key="2">
    <source>
        <dbReference type="ARBA" id="ARBA00023125"/>
    </source>
</evidence>
<dbReference type="SUPFAM" id="SSF46689">
    <property type="entry name" value="Homeodomain-like"/>
    <property type="match status" value="1"/>
</dbReference>
<comment type="subcellular location">
    <subcellularLocation>
        <location evidence="1 5 6">Nucleus</location>
    </subcellularLocation>
</comment>
<evidence type="ECO:0000313" key="10">
    <source>
        <dbReference type="RefSeq" id="XP_014486344.1"/>
    </source>
</evidence>
<proteinExistence type="predicted"/>
<keyword evidence="9" id="KW-1185">Reference proteome</keyword>
<dbReference type="PRINTS" id="PR00024">
    <property type="entry name" value="HOMEOBOX"/>
</dbReference>
<reference evidence="10" key="1">
    <citation type="submission" date="2025-08" db="UniProtKB">
        <authorList>
            <consortium name="RefSeq"/>
        </authorList>
    </citation>
    <scope>IDENTIFICATION</scope>
</reference>
<evidence type="ECO:0000313" key="9">
    <source>
        <dbReference type="Proteomes" id="UP000515204"/>
    </source>
</evidence>
<dbReference type="Proteomes" id="UP000515204">
    <property type="component" value="Unplaced"/>
</dbReference>
<feature type="compositionally biased region" description="Polar residues" evidence="7">
    <location>
        <begin position="26"/>
        <end position="50"/>
    </location>
</feature>
<feature type="DNA-binding region" description="Homeobox" evidence="5">
    <location>
        <begin position="58"/>
        <end position="117"/>
    </location>
</feature>
<keyword evidence="3 5" id="KW-0371">Homeobox</keyword>
<dbReference type="PANTHER" id="PTHR45664">
    <property type="entry name" value="PROTEIN ZERKNUELLT 1-RELATED"/>
    <property type="match status" value="1"/>
</dbReference>
<dbReference type="CDD" id="cd00086">
    <property type="entry name" value="homeodomain"/>
    <property type="match status" value="1"/>
</dbReference>
<dbReference type="RefSeq" id="XP_014486344.1">
    <property type="nucleotide sequence ID" value="XM_014630858.1"/>
</dbReference>
<evidence type="ECO:0000256" key="6">
    <source>
        <dbReference type="RuleBase" id="RU000682"/>
    </source>
</evidence>
<dbReference type="GO" id="GO:0000978">
    <property type="term" value="F:RNA polymerase II cis-regulatory region sequence-specific DNA binding"/>
    <property type="evidence" value="ECO:0007669"/>
    <property type="project" value="TreeGrafter"/>
</dbReference>
<accession>A0A6P3Y8L6</accession>
<evidence type="ECO:0000256" key="5">
    <source>
        <dbReference type="PROSITE-ProRule" id="PRU00108"/>
    </source>
</evidence>
<keyword evidence="4 5" id="KW-0539">Nucleus</keyword>
<sequence>MNGNWNSEQNATSSCENGSISQQLVAQDVQNVEISESSPASSMETTFNQGNEKKSSKGKRTRTAYSSEQLIELEKNFQRGHYLCRTRRIQIATALDLTEKQIKVWFQNRRMKFKKEKKELCASNVQTKTADYSGNMPACSTLPKKHTYNTILELPASSMQNIHNASMILNNNMVQNSNLSYVYPGDVTQNVPQDGLAISNYGVIDQQLEQAPQQSYHHNIPYDTLPNQTSSCQQHFYSYQQQADSITQYSQPQENENFLQSQWNYVPNNDANSYGPIQNNHVNANIANDIPNQITVPSLMPESDENRYVNNISISDASSWFMQNNQDII</sequence>
<evidence type="ECO:0000256" key="4">
    <source>
        <dbReference type="ARBA" id="ARBA00023242"/>
    </source>
</evidence>
<gene>
    <name evidence="10" type="primary">LOC106750483</name>
</gene>
<dbReference type="InterPro" id="IPR020479">
    <property type="entry name" value="HD_metazoa"/>
</dbReference>
<dbReference type="PROSITE" id="PS50071">
    <property type="entry name" value="HOMEOBOX_2"/>
    <property type="match status" value="1"/>
</dbReference>
<feature type="region of interest" description="Disordered" evidence="7">
    <location>
        <begin position="1"/>
        <end position="20"/>
    </location>
</feature>
<name>A0A6P3Y8L6_DINQU</name>
<dbReference type="PROSITE" id="PS00027">
    <property type="entry name" value="HOMEOBOX_1"/>
    <property type="match status" value="1"/>
</dbReference>
<dbReference type="GO" id="GO:0045944">
    <property type="term" value="P:positive regulation of transcription by RNA polymerase II"/>
    <property type="evidence" value="ECO:0007669"/>
    <property type="project" value="UniProtKB-ARBA"/>
</dbReference>
<dbReference type="OrthoDB" id="7549742at2759"/>
<dbReference type="PANTHER" id="PTHR45664:SF12">
    <property type="entry name" value="PANCREAS_DUODENUM HOMEOBOX PROTEIN 1"/>
    <property type="match status" value="1"/>
</dbReference>
<dbReference type="Pfam" id="PF00046">
    <property type="entry name" value="Homeodomain"/>
    <property type="match status" value="1"/>
</dbReference>
<dbReference type="GeneID" id="106750483"/>
<dbReference type="AlphaFoldDB" id="A0A6P3Y8L6"/>
<feature type="region of interest" description="Disordered" evidence="7">
    <location>
        <begin position="26"/>
        <end position="62"/>
    </location>
</feature>
<evidence type="ECO:0000256" key="3">
    <source>
        <dbReference type="ARBA" id="ARBA00023155"/>
    </source>
</evidence>
<dbReference type="SMART" id="SM00389">
    <property type="entry name" value="HOX"/>
    <property type="match status" value="1"/>
</dbReference>
<protein>
    <submittedName>
        <fullName evidence="10">Homeobox protein Hox-B3-like</fullName>
    </submittedName>
</protein>
<organism evidence="9 10">
    <name type="scientific">Dinoponera quadriceps</name>
    <name type="common">South American ant</name>
    <dbReference type="NCBI Taxonomy" id="609295"/>
    <lineage>
        <taxon>Eukaryota</taxon>
        <taxon>Metazoa</taxon>
        <taxon>Ecdysozoa</taxon>
        <taxon>Arthropoda</taxon>
        <taxon>Hexapoda</taxon>
        <taxon>Insecta</taxon>
        <taxon>Pterygota</taxon>
        <taxon>Neoptera</taxon>
        <taxon>Endopterygota</taxon>
        <taxon>Hymenoptera</taxon>
        <taxon>Apocrita</taxon>
        <taxon>Aculeata</taxon>
        <taxon>Formicoidea</taxon>
        <taxon>Formicidae</taxon>
        <taxon>Ponerinae</taxon>
        <taxon>Ponerini</taxon>
        <taxon>Dinoponera</taxon>
    </lineage>
</organism>
<evidence type="ECO:0000259" key="8">
    <source>
        <dbReference type="PROSITE" id="PS50071"/>
    </source>
</evidence>
<dbReference type="GO" id="GO:0000981">
    <property type="term" value="F:DNA-binding transcription factor activity, RNA polymerase II-specific"/>
    <property type="evidence" value="ECO:0007669"/>
    <property type="project" value="InterPro"/>
</dbReference>
<dbReference type="InterPro" id="IPR009057">
    <property type="entry name" value="Homeodomain-like_sf"/>
</dbReference>
<feature type="domain" description="Homeobox" evidence="8">
    <location>
        <begin position="56"/>
        <end position="116"/>
    </location>
</feature>
<keyword evidence="2 5" id="KW-0238">DNA-binding</keyword>
<dbReference type="InterPro" id="IPR017970">
    <property type="entry name" value="Homeobox_CS"/>
</dbReference>
<evidence type="ECO:0000256" key="7">
    <source>
        <dbReference type="SAM" id="MobiDB-lite"/>
    </source>
</evidence>
<evidence type="ECO:0000256" key="1">
    <source>
        <dbReference type="ARBA" id="ARBA00004123"/>
    </source>
</evidence>
<dbReference type="KEGG" id="dqu:106750483"/>
<dbReference type="InterPro" id="IPR001356">
    <property type="entry name" value="HD"/>
</dbReference>